<dbReference type="Proteomes" id="UP000294535">
    <property type="component" value="Unassembled WGS sequence"/>
</dbReference>
<keyword evidence="3" id="KW-1185">Reference proteome</keyword>
<organism evidence="2 3">
    <name type="scientific">Algoriphagus boseongensis</name>
    <dbReference type="NCBI Taxonomy" id="1442587"/>
    <lineage>
        <taxon>Bacteria</taxon>
        <taxon>Pseudomonadati</taxon>
        <taxon>Bacteroidota</taxon>
        <taxon>Cytophagia</taxon>
        <taxon>Cytophagales</taxon>
        <taxon>Cyclobacteriaceae</taxon>
        <taxon>Algoriphagus</taxon>
    </lineage>
</organism>
<reference evidence="2 3" key="1">
    <citation type="submission" date="2019-03" db="EMBL/GenBank/DDBJ databases">
        <title>Genomic Encyclopedia of Type Strains, Phase III (KMG-III): the genomes of soil and plant-associated and newly described type strains.</title>
        <authorList>
            <person name="Whitman W."/>
        </authorList>
    </citation>
    <scope>NUCLEOTIDE SEQUENCE [LARGE SCALE GENOMIC DNA]</scope>
    <source>
        <strain evidence="2 3">CECT 8446</strain>
    </source>
</reference>
<dbReference type="PANTHER" id="PTHR43283">
    <property type="entry name" value="BETA-LACTAMASE-RELATED"/>
    <property type="match status" value="1"/>
</dbReference>
<name>A0A4R6T8G4_9BACT</name>
<feature type="domain" description="Beta-lactamase-related" evidence="1">
    <location>
        <begin position="112"/>
        <end position="414"/>
    </location>
</feature>
<dbReference type="OrthoDB" id="9773047at2"/>
<proteinExistence type="predicted"/>
<accession>A0A4R6T8G4</accession>
<dbReference type="PANTHER" id="PTHR43283:SF7">
    <property type="entry name" value="BETA-LACTAMASE-RELATED DOMAIN-CONTAINING PROTEIN"/>
    <property type="match status" value="1"/>
</dbReference>
<dbReference type="AlphaFoldDB" id="A0A4R6T8G4"/>
<dbReference type="Pfam" id="PF00144">
    <property type="entry name" value="Beta-lactamase"/>
    <property type="match status" value="1"/>
</dbReference>
<dbReference type="RefSeq" id="WP_133553480.1">
    <property type="nucleotide sequence ID" value="NZ_SNYF01000005.1"/>
</dbReference>
<evidence type="ECO:0000259" key="1">
    <source>
        <dbReference type="Pfam" id="PF00144"/>
    </source>
</evidence>
<dbReference type="InterPro" id="IPR012338">
    <property type="entry name" value="Beta-lactam/transpept-like"/>
</dbReference>
<gene>
    <name evidence="2" type="ORF">DFQ04_1121</name>
</gene>
<sequence>MENIDPMDVPGAKVTLPISTAKKPFDRKFIADAKKYWSNMHMQVGGDHAMYYTGHLSEFLPTAVAPASGKVSVLERNLLKSVGETTFVRGDGSTSLPLDEYVNNGKQRLQGIMILQHGKVVYEAYPGMQPEQPHFWASTSKPTVGTLITMLEADGLIDVNKPITTYAKQLAGTEWDKVSLLNGLNMSSALDIAETGEAQMNPASVFQRFLAADFGVPNYNGVIENTVDVLRDAKPLPGEVPGEYARYSSLITKVLVWVIEEATGHSFIDNFNERIWSKIGVRNSFIVPMGSDGSAGAYGLNISLLEDLARFSLIFTPSWKVVSESQVISPQVLKTMQTSGSKEAYLKGDFTEHNWVKASFAKQGMPDRNSRQWDAVWDDGAMFKHGNLFQGLYVDPSRDVTAAYFSTCPVNLDPDILMGYIRQVAMNLQGE</sequence>
<dbReference type="EMBL" id="SNYF01000005">
    <property type="protein sequence ID" value="TDQ19300.1"/>
    <property type="molecule type" value="Genomic_DNA"/>
</dbReference>
<protein>
    <submittedName>
        <fullName evidence="2">CubicO group peptidase (Beta-lactamase class C family)</fullName>
    </submittedName>
</protein>
<dbReference type="SUPFAM" id="SSF56601">
    <property type="entry name" value="beta-lactamase/transpeptidase-like"/>
    <property type="match status" value="1"/>
</dbReference>
<evidence type="ECO:0000313" key="2">
    <source>
        <dbReference type="EMBL" id="TDQ19300.1"/>
    </source>
</evidence>
<dbReference type="Gene3D" id="3.40.710.10">
    <property type="entry name" value="DD-peptidase/beta-lactamase superfamily"/>
    <property type="match status" value="1"/>
</dbReference>
<dbReference type="InterPro" id="IPR001466">
    <property type="entry name" value="Beta-lactam-related"/>
</dbReference>
<evidence type="ECO:0000313" key="3">
    <source>
        <dbReference type="Proteomes" id="UP000294535"/>
    </source>
</evidence>
<comment type="caution">
    <text evidence="2">The sequence shown here is derived from an EMBL/GenBank/DDBJ whole genome shotgun (WGS) entry which is preliminary data.</text>
</comment>
<dbReference type="InterPro" id="IPR050789">
    <property type="entry name" value="Diverse_Enzym_Activities"/>
</dbReference>